<evidence type="ECO:0000313" key="3">
    <source>
        <dbReference type="Proteomes" id="UP000249056"/>
    </source>
</evidence>
<organism evidence="2 3">
    <name type="scientific">Monilinia fructigena</name>
    <dbReference type="NCBI Taxonomy" id="38457"/>
    <lineage>
        <taxon>Eukaryota</taxon>
        <taxon>Fungi</taxon>
        <taxon>Dikarya</taxon>
        <taxon>Ascomycota</taxon>
        <taxon>Pezizomycotina</taxon>
        <taxon>Leotiomycetes</taxon>
        <taxon>Helotiales</taxon>
        <taxon>Sclerotiniaceae</taxon>
        <taxon>Monilinia</taxon>
    </lineage>
</organism>
<keyword evidence="3" id="KW-1185">Reference proteome</keyword>
<keyword evidence="1" id="KW-1133">Transmembrane helix</keyword>
<accession>A0A395IPF5</accession>
<feature type="transmembrane region" description="Helical" evidence="1">
    <location>
        <begin position="22"/>
        <end position="45"/>
    </location>
</feature>
<comment type="caution">
    <text evidence="2">The sequence shown here is derived from an EMBL/GenBank/DDBJ whole genome shotgun (WGS) entry which is preliminary data.</text>
</comment>
<gene>
    <name evidence="2" type="ORF">DID88_002646</name>
</gene>
<keyword evidence="1" id="KW-0472">Membrane</keyword>
<proteinExistence type="predicted"/>
<name>A0A395IPF5_9HELO</name>
<dbReference type="AlphaFoldDB" id="A0A395IPF5"/>
<evidence type="ECO:0000256" key="1">
    <source>
        <dbReference type="SAM" id="Phobius"/>
    </source>
</evidence>
<protein>
    <submittedName>
        <fullName evidence="2">Uncharacterized protein</fullName>
    </submittedName>
</protein>
<keyword evidence="1" id="KW-0812">Transmembrane</keyword>
<dbReference type="OrthoDB" id="5232608at2759"/>
<dbReference type="Proteomes" id="UP000249056">
    <property type="component" value="Unassembled WGS sequence"/>
</dbReference>
<dbReference type="EMBL" id="QKRW01000026">
    <property type="protein sequence ID" value="RAL62162.1"/>
    <property type="molecule type" value="Genomic_DNA"/>
</dbReference>
<evidence type="ECO:0000313" key="2">
    <source>
        <dbReference type="EMBL" id="RAL62162.1"/>
    </source>
</evidence>
<reference evidence="2 3" key="1">
    <citation type="submission" date="2018-06" db="EMBL/GenBank/DDBJ databases">
        <title>Genome Sequence of the Brown Rot Fungal Pathogen Monilinia fructigena.</title>
        <authorList>
            <person name="Landi L."/>
            <person name="De Miccolis Angelini R.M."/>
            <person name="Pollastro S."/>
            <person name="Abate D."/>
            <person name="Faretra F."/>
            <person name="Romanazzi G."/>
        </authorList>
    </citation>
    <scope>NUCLEOTIDE SEQUENCE [LARGE SCALE GENOMIC DNA]</scope>
    <source>
        <strain evidence="2 3">Mfrg269</strain>
    </source>
</reference>
<sequence length="141" mass="14535">MTSIWADEPLFLTNNLPLEKEFLIILATVTTIVVLVGGAYAMGLLDEYIEELGVFAFKLKAKAEAKKMGLQGLQEGTDFLAGDLKGNQQAQNVREGKGPIGGLKKNGEGLTNGVLGGASSAGEGLVGGLKSGGEGLTGNLL</sequence>